<reference evidence="2 3" key="1">
    <citation type="journal article" date="2020" name="Nature">
        <title>Six reference-quality genomes reveal evolution of bat adaptations.</title>
        <authorList>
            <person name="Jebb D."/>
            <person name="Huang Z."/>
            <person name="Pippel M."/>
            <person name="Hughes G.M."/>
            <person name="Lavrichenko K."/>
            <person name="Devanna P."/>
            <person name="Winkler S."/>
            <person name="Jermiin L.S."/>
            <person name="Skirmuntt E.C."/>
            <person name="Katzourakis A."/>
            <person name="Burkitt-Gray L."/>
            <person name="Ray D.A."/>
            <person name="Sullivan K.A.M."/>
            <person name="Roscito J.G."/>
            <person name="Kirilenko B.M."/>
            <person name="Davalos L.M."/>
            <person name="Corthals A.P."/>
            <person name="Power M.L."/>
            <person name="Jones G."/>
            <person name="Ransome R.D."/>
            <person name="Dechmann D.K.N."/>
            <person name="Locatelli A.G."/>
            <person name="Puechmaille S.J."/>
            <person name="Fedrigo O."/>
            <person name="Jarvis E.D."/>
            <person name="Hiller M."/>
            <person name="Vernes S.C."/>
            <person name="Myers E.W."/>
            <person name="Teeling E.C."/>
        </authorList>
    </citation>
    <scope>NUCLEOTIDE SEQUENCE [LARGE SCALE GENOMIC DNA]</scope>
    <source>
        <strain evidence="2">Bat1K_MPI-CBG_1</strain>
    </source>
</reference>
<protein>
    <submittedName>
        <fullName evidence="2">Uncharacterized protein</fullName>
    </submittedName>
</protein>
<name>A0A834DAL2_9CHIR</name>
<dbReference type="Proteomes" id="UP000664940">
    <property type="component" value="Unassembled WGS sequence"/>
</dbReference>
<gene>
    <name evidence="2" type="ORF">HJG60_009570</name>
</gene>
<dbReference type="AlphaFoldDB" id="A0A834DAL2"/>
<dbReference type="EMBL" id="JABVXQ010000016">
    <property type="protein sequence ID" value="KAF6073446.1"/>
    <property type="molecule type" value="Genomic_DNA"/>
</dbReference>
<keyword evidence="1" id="KW-0732">Signal</keyword>
<sequence length="178" mass="19534">MALLLRAAHGSPSQGCAWLSFSGLCMALLLRSARGSLPQGCRVVLPLSGLRMVLLLRAVQGSPPQWPPNLGFKSPRPIFLCSLISNSSHTRLHMPELVSFQLYWAAIMSLGRRGPMSWSQSSLSSHPGAVTQGTCPPPSYIWVGKLLPFPWLRADHSYLTYLCNQSKVIDMPNDHARA</sequence>
<evidence type="ECO:0000256" key="1">
    <source>
        <dbReference type="SAM" id="SignalP"/>
    </source>
</evidence>
<proteinExistence type="predicted"/>
<evidence type="ECO:0000313" key="2">
    <source>
        <dbReference type="EMBL" id="KAF6073446.1"/>
    </source>
</evidence>
<feature type="chain" id="PRO_5032706946" evidence="1">
    <location>
        <begin position="36"/>
        <end position="178"/>
    </location>
</feature>
<accession>A0A834DAL2</accession>
<feature type="signal peptide" evidence="1">
    <location>
        <begin position="1"/>
        <end position="35"/>
    </location>
</feature>
<comment type="caution">
    <text evidence="2">The sequence shown here is derived from an EMBL/GenBank/DDBJ whole genome shotgun (WGS) entry which is preliminary data.</text>
</comment>
<evidence type="ECO:0000313" key="3">
    <source>
        <dbReference type="Proteomes" id="UP000664940"/>
    </source>
</evidence>
<organism evidence="2 3">
    <name type="scientific">Phyllostomus discolor</name>
    <name type="common">pale spear-nosed bat</name>
    <dbReference type="NCBI Taxonomy" id="89673"/>
    <lineage>
        <taxon>Eukaryota</taxon>
        <taxon>Metazoa</taxon>
        <taxon>Chordata</taxon>
        <taxon>Craniata</taxon>
        <taxon>Vertebrata</taxon>
        <taxon>Euteleostomi</taxon>
        <taxon>Mammalia</taxon>
        <taxon>Eutheria</taxon>
        <taxon>Laurasiatheria</taxon>
        <taxon>Chiroptera</taxon>
        <taxon>Yangochiroptera</taxon>
        <taxon>Phyllostomidae</taxon>
        <taxon>Phyllostominae</taxon>
        <taxon>Phyllostomus</taxon>
    </lineage>
</organism>